<evidence type="ECO:0000259" key="2">
    <source>
        <dbReference type="PROSITE" id="PS51900"/>
    </source>
</evidence>
<feature type="non-terminal residue" evidence="3">
    <location>
        <position position="270"/>
    </location>
</feature>
<name>A0A382X0W0_9ZZZZ</name>
<dbReference type="SUPFAM" id="SSF56349">
    <property type="entry name" value="DNA breaking-rejoining enzymes"/>
    <property type="match status" value="1"/>
</dbReference>
<dbReference type="InterPro" id="IPR011010">
    <property type="entry name" value="DNA_brk_join_enz"/>
</dbReference>
<protein>
    <recommendedName>
        <fullName evidence="2">Core-binding (CB) domain-containing protein</fullName>
    </recommendedName>
</protein>
<proteinExistence type="predicted"/>
<dbReference type="InterPro" id="IPR010998">
    <property type="entry name" value="Integrase_recombinase_N"/>
</dbReference>
<accession>A0A382X0W0</accession>
<organism evidence="3">
    <name type="scientific">marine metagenome</name>
    <dbReference type="NCBI Taxonomy" id="408172"/>
    <lineage>
        <taxon>unclassified sequences</taxon>
        <taxon>metagenomes</taxon>
        <taxon>ecological metagenomes</taxon>
    </lineage>
</organism>
<dbReference type="GO" id="GO:0003677">
    <property type="term" value="F:DNA binding"/>
    <property type="evidence" value="ECO:0007669"/>
    <property type="project" value="UniProtKB-KW"/>
</dbReference>
<dbReference type="Pfam" id="PF13102">
    <property type="entry name" value="Phage_int_SAM_5"/>
    <property type="match status" value="1"/>
</dbReference>
<dbReference type="InterPro" id="IPR025269">
    <property type="entry name" value="SAM-like_dom"/>
</dbReference>
<dbReference type="InterPro" id="IPR044068">
    <property type="entry name" value="CB"/>
</dbReference>
<evidence type="ECO:0000313" key="3">
    <source>
        <dbReference type="EMBL" id="SVD64613.1"/>
    </source>
</evidence>
<evidence type="ECO:0000256" key="1">
    <source>
        <dbReference type="ARBA" id="ARBA00023125"/>
    </source>
</evidence>
<dbReference type="Gene3D" id="1.10.150.130">
    <property type="match status" value="1"/>
</dbReference>
<gene>
    <name evidence="3" type="ORF">METZ01_LOCUS417467</name>
</gene>
<sequence>MKKKQKKADGLRKRRGKWYARVYFTLDGMKKEKLIPLRTTSKVVARERKIEVDRKAEDIKKDMDFTFPWLSDEPTTKVKRFTLETACKEWIDKRKGKMRKSTIEINELSLKHLTDSLGRLIPLDTINYDSIEKYANYLSDRGLNDTSININLRTIKAMFRYYLKVGKLDKIPLIEQIPIDKKKPIYITDKEFSNIMEIKWLDSFYKRVFFLYRETGMRLNEPKMSVLDGYWIDIPNESKGKEERNIELDDHLKSIFIELKEWLKDGYGSK</sequence>
<dbReference type="PROSITE" id="PS51900">
    <property type="entry name" value="CB"/>
    <property type="match status" value="1"/>
</dbReference>
<dbReference type="AlphaFoldDB" id="A0A382X0W0"/>
<feature type="domain" description="Core-binding (CB)" evidence="2">
    <location>
        <begin position="81"/>
        <end position="163"/>
    </location>
</feature>
<dbReference type="EMBL" id="UINC01164000">
    <property type="protein sequence ID" value="SVD64613.1"/>
    <property type="molecule type" value="Genomic_DNA"/>
</dbReference>
<reference evidence="3" key="1">
    <citation type="submission" date="2018-05" db="EMBL/GenBank/DDBJ databases">
        <authorList>
            <person name="Lanie J.A."/>
            <person name="Ng W.-L."/>
            <person name="Kazmierczak K.M."/>
            <person name="Andrzejewski T.M."/>
            <person name="Davidsen T.M."/>
            <person name="Wayne K.J."/>
            <person name="Tettelin H."/>
            <person name="Glass J.I."/>
            <person name="Rusch D."/>
            <person name="Podicherti R."/>
            <person name="Tsui H.-C.T."/>
            <person name="Winkler M.E."/>
        </authorList>
    </citation>
    <scope>NUCLEOTIDE SEQUENCE</scope>
</reference>
<keyword evidence="1" id="KW-0238">DNA-binding</keyword>